<gene>
    <name evidence="2" type="ORF">PCASD_08708</name>
</gene>
<evidence type="ECO:0000256" key="1">
    <source>
        <dbReference type="SAM" id="SignalP"/>
    </source>
</evidence>
<organism evidence="2 3">
    <name type="scientific">Puccinia coronata f. sp. avenae</name>
    <dbReference type="NCBI Taxonomy" id="200324"/>
    <lineage>
        <taxon>Eukaryota</taxon>
        <taxon>Fungi</taxon>
        <taxon>Dikarya</taxon>
        <taxon>Basidiomycota</taxon>
        <taxon>Pucciniomycotina</taxon>
        <taxon>Pucciniomycetes</taxon>
        <taxon>Pucciniales</taxon>
        <taxon>Pucciniaceae</taxon>
        <taxon>Puccinia</taxon>
    </lineage>
</organism>
<sequence length="135" mass="15086">MLGKSLLSLLLISIPAVRNNPTGSPRIEQDGMGKTGVEFRETIPNHPQNQRDLLQNVQGIQEGGCSSASERGSYLLTNLSRSEKQKRINSLLEDQKELLGYTNKLEIQFAWLEEIYPTECGVQSRKASNTVKKNL</sequence>
<comment type="caution">
    <text evidence="2">The sequence shown here is derived from an EMBL/GenBank/DDBJ whole genome shotgun (WGS) entry which is preliminary data.</text>
</comment>
<proteinExistence type="predicted"/>
<dbReference type="EMBL" id="PGCI01000155">
    <property type="protein sequence ID" value="PLW36702.1"/>
    <property type="molecule type" value="Genomic_DNA"/>
</dbReference>
<keyword evidence="1" id="KW-0732">Signal</keyword>
<protein>
    <submittedName>
        <fullName evidence="2">Uncharacterized protein</fullName>
    </submittedName>
</protein>
<dbReference type="AlphaFoldDB" id="A0A2N5UG28"/>
<accession>A0A2N5UG28</accession>
<reference evidence="2 3" key="1">
    <citation type="submission" date="2017-11" db="EMBL/GenBank/DDBJ databases">
        <title>De novo assembly and phasing of dikaryotic genomes from two isolates of Puccinia coronata f. sp. avenae, the causal agent of oat crown rust.</title>
        <authorList>
            <person name="Miller M.E."/>
            <person name="Zhang Y."/>
            <person name="Omidvar V."/>
            <person name="Sperschneider J."/>
            <person name="Schwessinger B."/>
            <person name="Raley C."/>
            <person name="Palmer J.M."/>
            <person name="Garnica D."/>
            <person name="Upadhyaya N."/>
            <person name="Rathjen J."/>
            <person name="Taylor J.M."/>
            <person name="Park R.F."/>
            <person name="Dodds P.N."/>
            <person name="Hirsch C.D."/>
            <person name="Kianian S.F."/>
            <person name="Figueroa M."/>
        </authorList>
    </citation>
    <scope>NUCLEOTIDE SEQUENCE [LARGE SCALE GENOMIC DNA]</scope>
    <source>
        <strain evidence="2">12SD80</strain>
    </source>
</reference>
<feature type="chain" id="PRO_5014685257" evidence="1">
    <location>
        <begin position="20"/>
        <end position="135"/>
    </location>
</feature>
<name>A0A2N5UG28_9BASI</name>
<evidence type="ECO:0000313" key="3">
    <source>
        <dbReference type="Proteomes" id="UP000235392"/>
    </source>
</evidence>
<dbReference type="Proteomes" id="UP000235392">
    <property type="component" value="Unassembled WGS sequence"/>
</dbReference>
<evidence type="ECO:0000313" key="2">
    <source>
        <dbReference type="EMBL" id="PLW36702.1"/>
    </source>
</evidence>
<feature type="signal peptide" evidence="1">
    <location>
        <begin position="1"/>
        <end position="19"/>
    </location>
</feature>